<protein>
    <submittedName>
        <fullName evidence="4">Thioesterase</fullName>
    </submittedName>
</protein>
<feature type="domain" description="Thioesterase TesA-like" evidence="3">
    <location>
        <begin position="22"/>
        <end position="240"/>
    </location>
</feature>
<dbReference type="InterPro" id="IPR001031">
    <property type="entry name" value="Thioesterase"/>
</dbReference>
<evidence type="ECO:0000313" key="5">
    <source>
        <dbReference type="Proteomes" id="UP000399805"/>
    </source>
</evidence>
<dbReference type="PANTHER" id="PTHR11487">
    <property type="entry name" value="THIOESTERASE"/>
    <property type="match status" value="1"/>
</dbReference>
<reference evidence="4 5" key="1">
    <citation type="submission" date="2019-09" db="EMBL/GenBank/DDBJ databases">
        <authorList>
            <person name="Leyn A S."/>
        </authorList>
    </citation>
    <scope>NUCLEOTIDE SEQUENCE [LARGE SCALE GENOMIC DNA]</scope>
    <source>
        <strain evidence="4">AA231_1</strain>
    </source>
</reference>
<gene>
    <name evidence="4" type="ORF">AA23TX_00493</name>
</gene>
<evidence type="ECO:0000256" key="2">
    <source>
        <dbReference type="ARBA" id="ARBA00022801"/>
    </source>
</evidence>
<comment type="similarity">
    <text evidence="1">Belongs to the thioesterase family.</text>
</comment>
<proteinExistence type="inferred from homology"/>
<dbReference type="GO" id="GO:0016787">
    <property type="term" value="F:hydrolase activity"/>
    <property type="evidence" value="ECO:0007669"/>
    <property type="project" value="UniProtKB-KW"/>
</dbReference>
<dbReference type="Gene3D" id="3.40.50.1820">
    <property type="entry name" value="alpha/beta hydrolase"/>
    <property type="match status" value="1"/>
</dbReference>
<dbReference type="InterPro" id="IPR012223">
    <property type="entry name" value="TEII"/>
</dbReference>
<organism evidence="4 5">
    <name type="scientific">Amycolatopsis camponoti</name>
    <dbReference type="NCBI Taxonomy" id="2606593"/>
    <lineage>
        <taxon>Bacteria</taxon>
        <taxon>Bacillati</taxon>
        <taxon>Actinomycetota</taxon>
        <taxon>Actinomycetes</taxon>
        <taxon>Pseudonocardiales</taxon>
        <taxon>Pseudonocardiaceae</taxon>
        <taxon>Amycolatopsis</taxon>
    </lineage>
</organism>
<dbReference type="PANTHER" id="PTHR11487:SF0">
    <property type="entry name" value="S-ACYL FATTY ACID SYNTHASE THIOESTERASE, MEDIUM CHAIN"/>
    <property type="match status" value="1"/>
</dbReference>
<evidence type="ECO:0000259" key="3">
    <source>
        <dbReference type="SMART" id="SM00824"/>
    </source>
</evidence>
<keyword evidence="2" id="KW-0378">Hydrolase</keyword>
<evidence type="ECO:0000256" key="1">
    <source>
        <dbReference type="ARBA" id="ARBA00007169"/>
    </source>
</evidence>
<keyword evidence="5" id="KW-1185">Reference proteome</keyword>
<dbReference type="EMBL" id="CABVGP010000001">
    <property type="protein sequence ID" value="VVJ15472.1"/>
    <property type="molecule type" value="Genomic_DNA"/>
</dbReference>
<dbReference type="GO" id="GO:0008610">
    <property type="term" value="P:lipid biosynthetic process"/>
    <property type="evidence" value="ECO:0007669"/>
    <property type="project" value="TreeGrafter"/>
</dbReference>
<dbReference type="AlphaFoldDB" id="A0A6I8LF13"/>
<dbReference type="SUPFAM" id="SSF53474">
    <property type="entry name" value="alpha/beta-Hydrolases"/>
    <property type="match status" value="1"/>
</dbReference>
<sequence length="253" mass="27333">MTDSVGWLRRFHPAAPGAPRLVCFPHAGGAASYFHPLSATLAPAVDVLAVQYPGRQDRHAEPLVDDLFLLADRLADVLAAEGAGPVAFFGHSMGASLAFEVARRLETGLLGLFVSARRAPSASRVGRVHERGDDELLADVRQLGGTDVRVLEHPQLVRMVLPVLRNDYKAAEAYRYRPGPDVGCPVFALIGDRDPTVTEAEAGRWAAHTSGRFELKSFPGGHFYLNDHLGEVSRLLGERLTGREGEPLASGQQ</sequence>
<evidence type="ECO:0000313" key="4">
    <source>
        <dbReference type="EMBL" id="VVJ15472.1"/>
    </source>
</evidence>
<dbReference type="RefSeq" id="WP_155540961.1">
    <property type="nucleotide sequence ID" value="NZ_CABVGP010000001.1"/>
</dbReference>
<dbReference type="InterPro" id="IPR029058">
    <property type="entry name" value="AB_hydrolase_fold"/>
</dbReference>
<dbReference type="InterPro" id="IPR020802">
    <property type="entry name" value="TesA-like"/>
</dbReference>
<dbReference type="Proteomes" id="UP000399805">
    <property type="component" value="Unassembled WGS sequence"/>
</dbReference>
<name>A0A6I8LF13_9PSEU</name>
<dbReference type="SMART" id="SM00824">
    <property type="entry name" value="PKS_TE"/>
    <property type="match status" value="1"/>
</dbReference>
<dbReference type="Pfam" id="PF00975">
    <property type="entry name" value="Thioesterase"/>
    <property type="match status" value="1"/>
</dbReference>
<accession>A0A6I8LF13</accession>